<reference evidence="2" key="1">
    <citation type="submission" date="2014-04" db="EMBL/GenBank/DDBJ databases">
        <title>Evolutionary Origins and Diversification of the Mycorrhizal Mutualists.</title>
        <authorList>
            <consortium name="DOE Joint Genome Institute"/>
            <consortium name="Mycorrhizal Genomics Consortium"/>
            <person name="Kohler A."/>
            <person name="Kuo A."/>
            <person name="Nagy L.G."/>
            <person name="Floudas D."/>
            <person name="Copeland A."/>
            <person name="Barry K.W."/>
            <person name="Cichocki N."/>
            <person name="Veneault-Fourrey C."/>
            <person name="LaButti K."/>
            <person name="Lindquist E.A."/>
            <person name="Lipzen A."/>
            <person name="Lundell T."/>
            <person name="Morin E."/>
            <person name="Murat C."/>
            <person name="Riley R."/>
            <person name="Ohm R."/>
            <person name="Sun H."/>
            <person name="Tunlid A."/>
            <person name="Henrissat B."/>
            <person name="Grigoriev I.V."/>
            <person name="Hibbett D.S."/>
            <person name="Martin F."/>
        </authorList>
    </citation>
    <scope>NUCLEOTIDE SEQUENCE [LARGE SCALE GENOMIC DNA]</scope>
    <source>
        <strain evidence="2">FD-334 SS-4</strain>
    </source>
</reference>
<feature type="non-terminal residue" evidence="1">
    <location>
        <position position="135"/>
    </location>
</feature>
<name>A0A0D2NB15_HYPSF</name>
<dbReference type="EMBL" id="KN817716">
    <property type="protein sequence ID" value="KJA13756.1"/>
    <property type="molecule type" value="Genomic_DNA"/>
</dbReference>
<proteinExistence type="predicted"/>
<accession>A0A0D2NB15</accession>
<organism evidence="1 2">
    <name type="scientific">Hypholoma sublateritium (strain FD-334 SS-4)</name>
    <dbReference type="NCBI Taxonomy" id="945553"/>
    <lineage>
        <taxon>Eukaryota</taxon>
        <taxon>Fungi</taxon>
        <taxon>Dikarya</taxon>
        <taxon>Basidiomycota</taxon>
        <taxon>Agaricomycotina</taxon>
        <taxon>Agaricomycetes</taxon>
        <taxon>Agaricomycetidae</taxon>
        <taxon>Agaricales</taxon>
        <taxon>Agaricineae</taxon>
        <taxon>Strophariaceae</taxon>
        <taxon>Hypholoma</taxon>
    </lineage>
</organism>
<evidence type="ECO:0000313" key="1">
    <source>
        <dbReference type="EMBL" id="KJA13756.1"/>
    </source>
</evidence>
<sequence>MKETPPSGNESVNPVADLPFTADDHWTYPVEFDKPLDTPEENWEKKAHLLIGLSDELITKFAQGYSKDPFFKNKCADEIPSPQTPITPSHFRKSKEGLIYFMDADWSSRLCVPKDMINFALKWIHDEASESAHAG</sequence>
<evidence type="ECO:0000313" key="2">
    <source>
        <dbReference type="Proteomes" id="UP000054270"/>
    </source>
</evidence>
<dbReference type="Proteomes" id="UP000054270">
    <property type="component" value="Unassembled WGS sequence"/>
</dbReference>
<dbReference type="OMA" id="WDSAHEG"/>
<keyword evidence="2" id="KW-1185">Reference proteome</keyword>
<dbReference type="AlphaFoldDB" id="A0A0D2NB15"/>
<gene>
    <name evidence="1" type="ORF">HYPSUDRAFT_151177</name>
</gene>
<dbReference type="OrthoDB" id="2971978at2759"/>
<protein>
    <submittedName>
        <fullName evidence="1">Uncharacterized protein</fullName>
    </submittedName>
</protein>